<dbReference type="OrthoDB" id="9797097at2"/>
<keyword evidence="5" id="KW-0804">Transcription</keyword>
<keyword evidence="7" id="KW-1133">Transmembrane helix</keyword>
<dbReference type="Pfam" id="PF07494">
    <property type="entry name" value="Reg_prop"/>
    <property type="match status" value="2"/>
</dbReference>
<dbReference type="InterPro" id="IPR011006">
    <property type="entry name" value="CheY-like_superfamily"/>
</dbReference>
<evidence type="ECO:0000313" key="12">
    <source>
        <dbReference type="Proteomes" id="UP000198598"/>
    </source>
</evidence>
<evidence type="ECO:0000256" key="2">
    <source>
        <dbReference type="ARBA" id="ARBA00012438"/>
    </source>
</evidence>
<gene>
    <name evidence="11" type="ORF">SAMN05216167_112177</name>
</gene>
<dbReference type="Gene3D" id="3.40.50.2300">
    <property type="match status" value="1"/>
</dbReference>
<dbReference type="PROSITE" id="PS01124">
    <property type="entry name" value="HTH_ARAC_FAMILY_2"/>
    <property type="match status" value="1"/>
</dbReference>
<dbReference type="PRINTS" id="PR00344">
    <property type="entry name" value="BCTRLSENSOR"/>
</dbReference>
<dbReference type="EC" id="2.7.13.3" evidence="2"/>
<dbReference type="InterPro" id="IPR015943">
    <property type="entry name" value="WD40/YVTN_repeat-like_dom_sf"/>
</dbReference>
<dbReference type="InterPro" id="IPR005467">
    <property type="entry name" value="His_kinase_dom"/>
</dbReference>
<proteinExistence type="predicted"/>
<dbReference type="InterPro" id="IPR003661">
    <property type="entry name" value="HisK_dim/P_dom"/>
</dbReference>
<evidence type="ECO:0000256" key="6">
    <source>
        <dbReference type="PROSITE-ProRule" id="PRU00169"/>
    </source>
</evidence>
<dbReference type="Pfam" id="PF00512">
    <property type="entry name" value="HisKA"/>
    <property type="match status" value="1"/>
</dbReference>
<dbReference type="EMBL" id="FOLQ01000012">
    <property type="protein sequence ID" value="SFE33412.1"/>
    <property type="molecule type" value="Genomic_DNA"/>
</dbReference>
<dbReference type="SUPFAM" id="SSF46689">
    <property type="entry name" value="Homeodomain-like"/>
    <property type="match status" value="1"/>
</dbReference>
<dbReference type="InterPro" id="IPR036097">
    <property type="entry name" value="HisK_dim/P_sf"/>
</dbReference>
<comment type="catalytic activity">
    <reaction evidence="1">
        <text>ATP + protein L-histidine = ADP + protein N-phospho-L-histidine.</text>
        <dbReference type="EC" id="2.7.13.3"/>
    </reaction>
</comment>
<dbReference type="SUPFAM" id="SSF52172">
    <property type="entry name" value="CheY-like"/>
    <property type="match status" value="1"/>
</dbReference>
<dbReference type="GO" id="GO:0043565">
    <property type="term" value="F:sequence-specific DNA binding"/>
    <property type="evidence" value="ECO:0007669"/>
    <property type="project" value="InterPro"/>
</dbReference>
<evidence type="ECO:0000259" key="10">
    <source>
        <dbReference type="PROSITE" id="PS50110"/>
    </source>
</evidence>
<dbReference type="SUPFAM" id="SSF55874">
    <property type="entry name" value="ATPase domain of HSP90 chaperone/DNA topoisomerase II/histidine kinase"/>
    <property type="match status" value="1"/>
</dbReference>
<dbReference type="Gene3D" id="3.30.565.10">
    <property type="entry name" value="Histidine kinase-like ATPase, C-terminal domain"/>
    <property type="match status" value="1"/>
</dbReference>
<dbReference type="SUPFAM" id="SSF50998">
    <property type="entry name" value="Quinoprotein alcohol dehydrogenase-like"/>
    <property type="match status" value="1"/>
</dbReference>
<dbReference type="Pfam" id="PF12833">
    <property type="entry name" value="HTH_18"/>
    <property type="match status" value="1"/>
</dbReference>
<reference evidence="11 12" key="1">
    <citation type="submission" date="2016-10" db="EMBL/GenBank/DDBJ databases">
        <authorList>
            <person name="de Groot N.N."/>
        </authorList>
    </citation>
    <scope>NUCLEOTIDE SEQUENCE [LARGE SCALE GENOMIC DNA]</scope>
    <source>
        <strain evidence="11 12">DSM 26130</strain>
    </source>
</reference>
<evidence type="ECO:0000313" key="11">
    <source>
        <dbReference type="EMBL" id="SFE33412.1"/>
    </source>
</evidence>
<accession>A0A1I1ZP49</accession>
<dbReference type="Proteomes" id="UP000198598">
    <property type="component" value="Unassembled WGS sequence"/>
</dbReference>
<dbReference type="Gene3D" id="1.10.10.60">
    <property type="entry name" value="Homeodomain-like"/>
    <property type="match status" value="1"/>
</dbReference>
<dbReference type="Pfam" id="PF07495">
    <property type="entry name" value="Y_Y_Y"/>
    <property type="match status" value="1"/>
</dbReference>
<dbReference type="Pfam" id="PF02518">
    <property type="entry name" value="HATPase_c"/>
    <property type="match status" value="1"/>
</dbReference>
<protein>
    <recommendedName>
        <fullName evidence="2">histidine kinase</fullName>
        <ecNumber evidence="2">2.7.13.3</ecNumber>
    </recommendedName>
</protein>
<feature type="domain" description="Histidine kinase" evidence="9">
    <location>
        <begin position="831"/>
        <end position="1076"/>
    </location>
</feature>
<dbReference type="RefSeq" id="WP_093831228.1">
    <property type="nucleotide sequence ID" value="NZ_FOLQ01000012.1"/>
</dbReference>
<keyword evidence="12" id="KW-1185">Reference proteome</keyword>
<evidence type="ECO:0000256" key="7">
    <source>
        <dbReference type="SAM" id="Phobius"/>
    </source>
</evidence>
<dbReference type="InterPro" id="IPR011047">
    <property type="entry name" value="Quinoprotein_ADH-like_sf"/>
</dbReference>
<dbReference type="InterPro" id="IPR011123">
    <property type="entry name" value="Y_Y_Y"/>
</dbReference>
<keyword evidence="7" id="KW-0812">Transmembrane</keyword>
<dbReference type="SMART" id="SM00388">
    <property type="entry name" value="HisKA"/>
    <property type="match status" value="1"/>
</dbReference>
<dbReference type="InterPro" id="IPR003594">
    <property type="entry name" value="HATPase_dom"/>
</dbReference>
<dbReference type="SUPFAM" id="SSF101898">
    <property type="entry name" value="NHL repeat"/>
    <property type="match status" value="1"/>
</dbReference>
<dbReference type="PANTHER" id="PTHR43547:SF2">
    <property type="entry name" value="HYBRID SIGNAL TRANSDUCTION HISTIDINE KINASE C"/>
    <property type="match status" value="1"/>
</dbReference>
<dbReference type="GO" id="GO:0003700">
    <property type="term" value="F:DNA-binding transcription factor activity"/>
    <property type="evidence" value="ECO:0007669"/>
    <property type="project" value="InterPro"/>
</dbReference>
<feature type="transmembrane region" description="Helical" evidence="7">
    <location>
        <begin position="778"/>
        <end position="799"/>
    </location>
</feature>
<evidence type="ECO:0000259" key="8">
    <source>
        <dbReference type="PROSITE" id="PS01124"/>
    </source>
</evidence>
<dbReference type="STRING" id="662367.SAMN05216167_112177"/>
<dbReference type="SMART" id="SM00387">
    <property type="entry name" value="HATPase_c"/>
    <property type="match status" value="1"/>
</dbReference>
<keyword evidence="3 6" id="KW-0597">Phosphoprotein</keyword>
<dbReference type="SMART" id="SM00342">
    <property type="entry name" value="HTH_ARAC"/>
    <property type="match status" value="1"/>
</dbReference>
<evidence type="ECO:0000256" key="5">
    <source>
        <dbReference type="ARBA" id="ARBA00023163"/>
    </source>
</evidence>
<dbReference type="Gene3D" id="2.130.10.10">
    <property type="entry name" value="YVTN repeat-like/Quinoprotein amine dehydrogenase"/>
    <property type="match status" value="2"/>
</dbReference>
<organism evidence="11 12">
    <name type="scientific">Spirosoma endophyticum</name>
    <dbReference type="NCBI Taxonomy" id="662367"/>
    <lineage>
        <taxon>Bacteria</taxon>
        <taxon>Pseudomonadati</taxon>
        <taxon>Bacteroidota</taxon>
        <taxon>Cytophagia</taxon>
        <taxon>Cytophagales</taxon>
        <taxon>Cytophagaceae</taxon>
        <taxon>Spirosoma</taxon>
    </lineage>
</organism>
<dbReference type="InterPro" id="IPR011110">
    <property type="entry name" value="Reg_prop"/>
</dbReference>
<dbReference type="InterPro" id="IPR001789">
    <property type="entry name" value="Sig_transdc_resp-reg_receiver"/>
</dbReference>
<dbReference type="PANTHER" id="PTHR43547">
    <property type="entry name" value="TWO-COMPONENT HISTIDINE KINASE"/>
    <property type="match status" value="1"/>
</dbReference>
<keyword evidence="7" id="KW-0472">Membrane</keyword>
<dbReference type="CDD" id="cd00082">
    <property type="entry name" value="HisKA"/>
    <property type="match status" value="1"/>
</dbReference>
<dbReference type="PROSITE" id="PS50110">
    <property type="entry name" value="RESPONSE_REGULATORY"/>
    <property type="match status" value="1"/>
</dbReference>
<dbReference type="SMART" id="SM00448">
    <property type="entry name" value="REC"/>
    <property type="match status" value="1"/>
</dbReference>
<evidence type="ECO:0000256" key="1">
    <source>
        <dbReference type="ARBA" id="ARBA00000085"/>
    </source>
</evidence>
<dbReference type="Gene3D" id="1.10.287.130">
    <property type="match status" value="1"/>
</dbReference>
<dbReference type="Gene3D" id="2.60.40.10">
    <property type="entry name" value="Immunoglobulins"/>
    <property type="match status" value="1"/>
</dbReference>
<dbReference type="SUPFAM" id="SSF47384">
    <property type="entry name" value="Homodimeric domain of signal transducing histidine kinase"/>
    <property type="match status" value="1"/>
</dbReference>
<dbReference type="GO" id="GO:0000155">
    <property type="term" value="F:phosphorelay sensor kinase activity"/>
    <property type="evidence" value="ECO:0007669"/>
    <property type="project" value="InterPro"/>
</dbReference>
<keyword evidence="4" id="KW-0805">Transcription regulation</keyword>
<dbReference type="PROSITE" id="PS50109">
    <property type="entry name" value="HIS_KIN"/>
    <property type="match status" value="1"/>
</dbReference>
<dbReference type="InterPro" id="IPR018060">
    <property type="entry name" value="HTH_AraC"/>
</dbReference>
<feature type="modified residue" description="4-aspartylphosphate" evidence="6">
    <location>
        <position position="1158"/>
    </location>
</feature>
<dbReference type="InterPro" id="IPR009057">
    <property type="entry name" value="Homeodomain-like_sf"/>
</dbReference>
<keyword evidence="11" id="KW-0418">Kinase</keyword>
<sequence length="1361" mass="153400">MHHVVSWLRRWLSWWMTGLAIGLVNPLSAQNVPLSPPELITDRQGLPQSFIPAIVQDRQGFIWMATRDGLCRYDGQQFKVFQPQASGRPSLSFAGIRQLTIDGQGRLWILSEQGDLDQFDPRTEVFSNVSRLAVYRRLLQGNLITALLIDRQDRLWISLHRKGTWVPRGLVCLDTRRGRSRWWHFPTTSALSRERIQTIGQDKTGTIWLQSSQNLYRLDERRGAVHPDTELTQALSAHRERTINSLYAAPTGELLLGAQQGLFAFSPARQTLRYYPLRLDRAETWAHRFASDSRGTVYFSAGQHLYRYHQGQPPQPLDQYPTDPGRCLSLLVDRSEVLWFGTDGLGIRKYDLRANPFARTPYRHNFLTDLLSGWLTRAQAGQVTGPVINPYLFRYTLDQNGRLWVNGGRPTFYQLDPTLHRARRISLPGPAYNWEFPLATDPAGGVWTLVRGKQLWLYEDSRQQWTPTPYRLEGGRTGRVLQLVADEQAFWLATEGSGLFRLDRRNGQLRQYAHRPTDSTSLSSNALLCLSGDPGDTNRLWIGTFGSGLCVFDKRTGRSQRLTIENGLPNNVIYSALPDSRGYLWLGTNKGLCRLHRQTFQTRTYTRQDGLLADEFNRFHYLQWKGRGTAGEQLIMAGLEGFTAFYPHQLVDDHFEPPVELTRLYINNSPVDTRADSPLHGRPIQAVQHLDLPYDQNFVTIGFAAMQFNRPQANRYRYRLAGLESRWVQTPQPQAVYTDLRPGRYTLLVNAANTSGQWSRFVRRLTITIHPPLWATGWAYLLYALTAGLLIGYAILAYVKRLRLAQRAAWQQQEAQQLRLIDEIKSRFFANLTHEFRTPLTLILTPAQQLSSTLEDPVQLHWMGTIERNAQQLLRLINQLMDLSKLDAKAMPLHEGAGELSEFVGQCVEGFVGQAEAKGLRLRYESDVTGLYWFDADKLEQILTNLVSNALKFTPGVDSPGVDSPLDAPHGDAPPQEGQVVVQLVQGDESVTLVVFDTGIGIPAARLPFIFDRYYQVPTATSDNQAGSGIGLALVQELVSLQQGQISVQSQESSQTRSGETRSGWTRFTVQLPYRRASGVRSPAIAEAPLSSTQAPILAGDYTSDGEMPSILVVEDNPELAELIAQSLPQAYRISRAANGQAGLTLALETLPDLVISDVLMPIMDGYALCQTLKTDLRTSHIPLILLTAKSAHPSRMQGLALGADEYLTKPFRVPELQLRVRNLLQQRARVQAWVHQSLLTPQPSDTPQEPIDSFLAKVYDLLEAHLENPAYGVNELAADLAMSRPTLYRKCTSVANLAISELIQHYRLKRAGELLLEGYSSSETSYRVGFSTPTYFAKRFKDRYGVSPSEYAAQRAQQGQ</sequence>
<evidence type="ECO:0000259" key="9">
    <source>
        <dbReference type="PROSITE" id="PS50109"/>
    </source>
</evidence>
<feature type="domain" description="HTH araC/xylS-type" evidence="8">
    <location>
        <begin position="1257"/>
        <end position="1355"/>
    </location>
</feature>
<dbReference type="InterPro" id="IPR013783">
    <property type="entry name" value="Ig-like_fold"/>
</dbReference>
<dbReference type="InterPro" id="IPR004358">
    <property type="entry name" value="Sig_transdc_His_kin-like_C"/>
</dbReference>
<evidence type="ECO:0000256" key="4">
    <source>
        <dbReference type="ARBA" id="ARBA00023015"/>
    </source>
</evidence>
<name>A0A1I1ZP49_9BACT</name>
<feature type="domain" description="Response regulatory" evidence="10">
    <location>
        <begin position="1110"/>
        <end position="1225"/>
    </location>
</feature>
<dbReference type="Pfam" id="PF00072">
    <property type="entry name" value="Response_reg"/>
    <property type="match status" value="1"/>
</dbReference>
<keyword evidence="11" id="KW-0808">Transferase</keyword>
<evidence type="ECO:0000256" key="3">
    <source>
        <dbReference type="ARBA" id="ARBA00022553"/>
    </source>
</evidence>
<dbReference type="InterPro" id="IPR036890">
    <property type="entry name" value="HATPase_C_sf"/>
</dbReference>